<dbReference type="InterPro" id="IPR011051">
    <property type="entry name" value="RmlC_Cupin_sf"/>
</dbReference>
<evidence type="ECO:0000256" key="6">
    <source>
        <dbReference type="SAM" id="SignalP"/>
    </source>
</evidence>
<dbReference type="Pfam" id="PF00190">
    <property type="entry name" value="Cupin_1"/>
    <property type="match status" value="1"/>
</dbReference>
<protein>
    <recommendedName>
        <fullName evidence="7">Cupin type-1 domain-containing protein</fullName>
    </recommendedName>
</protein>
<gene>
    <name evidence="8" type="ORF">S7711_08627</name>
</gene>
<evidence type="ECO:0000313" key="9">
    <source>
        <dbReference type="Proteomes" id="UP000028045"/>
    </source>
</evidence>
<evidence type="ECO:0000256" key="2">
    <source>
        <dbReference type="ARBA" id="ARBA00007456"/>
    </source>
</evidence>
<feature type="chain" id="PRO_5001771976" description="Cupin type-1 domain-containing protein" evidence="6">
    <location>
        <begin position="20"/>
        <end position="272"/>
    </location>
</feature>
<evidence type="ECO:0000313" key="8">
    <source>
        <dbReference type="EMBL" id="KEY75284.1"/>
    </source>
</evidence>
<accession>A0A084BCK5</accession>
<evidence type="ECO:0000259" key="7">
    <source>
        <dbReference type="SMART" id="SM00835"/>
    </source>
</evidence>
<dbReference type="Gene3D" id="2.60.120.10">
    <property type="entry name" value="Jelly Rolls"/>
    <property type="match status" value="1"/>
</dbReference>
<proteinExistence type="inferred from homology"/>
<dbReference type="HOGENOM" id="CLU_061239_1_0_1"/>
<keyword evidence="9" id="KW-1185">Reference proteome</keyword>
<keyword evidence="3" id="KW-0964">Secreted</keyword>
<name>A0A084BCK5_STACB</name>
<feature type="domain" description="Cupin type-1" evidence="7">
    <location>
        <begin position="95"/>
        <end position="245"/>
    </location>
</feature>
<evidence type="ECO:0000256" key="3">
    <source>
        <dbReference type="ARBA" id="ARBA00022525"/>
    </source>
</evidence>
<dbReference type="InterPro" id="IPR006045">
    <property type="entry name" value="Cupin_1"/>
</dbReference>
<keyword evidence="5" id="KW-0464">Manganese</keyword>
<dbReference type="SMART" id="SM00835">
    <property type="entry name" value="Cupin_1"/>
    <property type="match status" value="1"/>
</dbReference>
<dbReference type="CDD" id="cd02241">
    <property type="entry name" value="cupin_OxOx"/>
    <property type="match status" value="1"/>
</dbReference>
<keyword evidence="6" id="KW-0732">Signal</keyword>
<dbReference type="GO" id="GO:0030145">
    <property type="term" value="F:manganese ion binding"/>
    <property type="evidence" value="ECO:0007669"/>
    <property type="project" value="InterPro"/>
</dbReference>
<reference evidence="8 9" key="1">
    <citation type="journal article" date="2014" name="BMC Genomics">
        <title>Comparative genome sequencing reveals chemotype-specific gene clusters in the toxigenic black mold Stachybotrys.</title>
        <authorList>
            <person name="Semeiks J."/>
            <person name="Borek D."/>
            <person name="Otwinowski Z."/>
            <person name="Grishin N.V."/>
        </authorList>
    </citation>
    <scope>NUCLEOTIDE SEQUENCE [LARGE SCALE GENOMIC DNA]</scope>
    <source>
        <strain evidence="9">CBS 109288 / IBT 7711</strain>
    </source>
</reference>
<feature type="signal peptide" evidence="6">
    <location>
        <begin position="1"/>
        <end position="19"/>
    </location>
</feature>
<dbReference type="InterPro" id="IPR001929">
    <property type="entry name" value="Germin"/>
</dbReference>
<organism evidence="8 9">
    <name type="scientific">Stachybotrys chartarum (strain CBS 109288 / IBT 7711)</name>
    <name type="common">Toxic black mold</name>
    <name type="synonym">Stilbospora chartarum</name>
    <dbReference type="NCBI Taxonomy" id="1280523"/>
    <lineage>
        <taxon>Eukaryota</taxon>
        <taxon>Fungi</taxon>
        <taxon>Dikarya</taxon>
        <taxon>Ascomycota</taxon>
        <taxon>Pezizomycotina</taxon>
        <taxon>Sordariomycetes</taxon>
        <taxon>Hypocreomycetidae</taxon>
        <taxon>Hypocreales</taxon>
        <taxon>Stachybotryaceae</taxon>
        <taxon>Stachybotrys</taxon>
    </lineage>
</organism>
<keyword evidence="4" id="KW-0479">Metal-binding</keyword>
<evidence type="ECO:0000256" key="1">
    <source>
        <dbReference type="ARBA" id="ARBA00004613"/>
    </source>
</evidence>
<dbReference type="InterPro" id="IPR014710">
    <property type="entry name" value="RmlC-like_jellyroll"/>
</dbReference>
<evidence type="ECO:0000256" key="4">
    <source>
        <dbReference type="ARBA" id="ARBA00022723"/>
    </source>
</evidence>
<dbReference type="EMBL" id="KL647379">
    <property type="protein sequence ID" value="KEY75284.1"/>
    <property type="molecule type" value="Genomic_DNA"/>
</dbReference>
<comment type="similarity">
    <text evidence="2">Belongs to the germin family.</text>
</comment>
<dbReference type="OrthoDB" id="1921208at2759"/>
<dbReference type="AlphaFoldDB" id="A0A084BCK5"/>
<dbReference type="GO" id="GO:0005576">
    <property type="term" value="C:extracellular region"/>
    <property type="evidence" value="ECO:0007669"/>
    <property type="project" value="UniProtKB-SubCell"/>
</dbReference>
<dbReference type="Proteomes" id="UP000028045">
    <property type="component" value="Unassembled WGS sequence"/>
</dbReference>
<comment type="subcellular location">
    <subcellularLocation>
        <location evidence="1">Secreted</location>
    </subcellularLocation>
</comment>
<sequence length="272" mass="29940">MHLSLTITAALACGFPVLATVPPWRFPFSNSTTSSRMLSTLSTDEVMRSTELGIISTCTSSVPTATSLSLNQQLLLAETTSDRINLLRDDSQFVFDFNRSQNESENNGEFVVANREAFPALIGTGAGMAVGRIGPCGLHKFHVHRRSAELQLVVQGRLVTEMVSGNNADGTRRVIRNEIGPYQMTPFYQGSVHTQFNPDCTNVTFVSSFASEDFGTEYMFDQLFAFSDDVIGASFGRMLAAEDVDILRREIPASVAFGVKQCLQQCDPERIW</sequence>
<evidence type="ECO:0000256" key="5">
    <source>
        <dbReference type="ARBA" id="ARBA00023211"/>
    </source>
</evidence>
<dbReference type="SUPFAM" id="SSF51182">
    <property type="entry name" value="RmlC-like cupins"/>
    <property type="match status" value="1"/>
</dbReference>
<dbReference type="PANTHER" id="PTHR31238">
    <property type="entry name" value="GERMIN-LIKE PROTEIN SUBFAMILY 3 MEMBER 3"/>
    <property type="match status" value="1"/>
</dbReference>